<feature type="region of interest" description="Disordered" evidence="8">
    <location>
        <begin position="234"/>
        <end position="260"/>
    </location>
</feature>
<evidence type="ECO:0000313" key="11">
    <source>
        <dbReference type="Proteomes" id="UP000038009"/>
    </source>
</evidence>
<sequence>MQFEGLRELLKKKKLSASSAVEPPAEGTAQPPASVTPSVAGPLPGSKTVVSATDPYAAALQKVSQLQNQQQERCLISSACNSAHDSRKRTRESPVVADDDQADGGSKSKVDPADVAPSVTQSASTDAINTGLSTKALKTEGDIRAAQQHGVIALRTCRTKLEHFWAGAQYGTDATPVAPAGGHPAVSPLPVSVGKYLITQFVSDKRVSMATGEPEMALLDREFELLSALRSEMMPDDARQADGATATSEEESEATQEASADRQCAVDVELLKIGETVRVLWYLIALRWEYSLDPHQFTVSKCGSPRVATVPFASGLPPNQQGWSPYVYLALQGALPPDVRLLSGREVAQEVDQWRSRTRTRQFALELLAYLHSDYMTMKSAPMSATAVATPKECIVPFDLRDSLHAMLVQHLQHDRNYLAVRQDYVDMTMGTANWKLGLFSGGEVHMRRSMERVERNRIHHLLNNEHAAHLLQSVREVTSFVEQQQPQLIEPFFVPRQR</sequence>
<dbReference type="InterPro" id="IPR004098">
    <property type="entry name" value="Prp18"/>
</dbReference>
<dbReference type="Proteomes" id="UP000038009">
    <property type="component" value="Unassembled WGS sequence"/>
</dbReference>
<evidence type="ECO:0000313" key="10">
    <source>
        <dbReference type="EMBL" id="KPI87785.1"/>
    </source>
</evidence>
<accession>A0A0N1I883</accession>
<evidence type="ECO:0000256" key="6">
    <source>
        <dbReference type="ARBA" id="ARBA00023187"/>
    </source>
</evidence>
<evidence type="ECO:0000256" key="1">
    <source>
        <dbReference type="ARBA" id="ARBA00004123"/>
    </source>
</evidence>
<dbReference type="GO" id="GO:0046540">
    <property type="term" value="C:U4/U6 x U5 tri-snRNP complex"/>
    <property type="evidence" value="ECO:0007669"/>
    <property type="project" value="TreeGrafter"/>
</dbReference>
<comment type="similarity">
    <text evidence="2">Belongs to the PRP18 family.</text>
</comment>
<evidence type="ECO:0000256" key="8">
    <source>
        <dbReference type="SAM" id="MobiDB-lite"/>
    </source>
</evidence>
<dbReference type="GO" id="GO:0000350">
    <property type="term" value="P:generation of catalytic spliceosome for second transesterification step"/>
    <property type="evidence" value="ECO:0007669"/>
    <property type="project" value="TreeGrafter"/>
</dbReference>
<evidence type="ECO:0000256" key="5">
    <source>
        <dbReference type="ARBA" id="ARBA00022728"/>
    </source>
</evidence>
<evidence type="ECO:0000256" key="7">
    <source>
        <dbReference type="ARBA" id="ARBA00023242"/>
    </source>
</evidence>
<evidence type="ECO:0000256" key="2">
    <source>
        <dbReference type="ARBA" id="ARBA00008137"/>
    </source>
</evidence>
<keyword evidence="11" id="KW-1185">Reference proteome</keyword>
<dbReference type="GO" id="GO:0005682">
    <property type="term" value="C:U5 snRNP"/>
    <property type="evidence" value="ECO:0007669"/>
    <property type="project" value="TreeGrafter"/>
</dbReference>
<protein>
    <recommendedName>
        <fullName evidence="3">Pre-mRNA-splicing factor 18</fullName>
    </recommendedName>
</protein>
<dbReference type="InterPro" id="IPR039979">
    <property type="entry name" value="PRPF18"/>
</dbReference>
<feature type="region of interest" description="Disordered" evidence="8">
    <location>
        <begin position="81"/>
        <end position="127"/>
    </location>
</feature>
<comment type="caution">
    <text evidence="10">The sequence shown here is derived from an EMBL/GenBank/DDBJ whole genome shotgun (WGS) entry which is preliminary data.</text>
</comment>
<evidence type="ECO:0000259" key="9">
    <source>
        <dbReference type="Pfam" id="PF02840"/>
    </source>
</evidence>
<dbReference type="PANTHER" id="PTHR13007:SF19">
    <property type="entry name" value="PRE-MRNA-SPLICING FACTOR 18"/>
    <property type="match status" value="1"/>
</dbReference>
<organism evidence="10 11">
    <name type="scientific">Leptomonas seymouri</name>
    <dbReference type="NCBI Taxonomy" id="5684"/>
    <lineage>
        <taxon>Eukaryota</taxon>
        <taxon>Discoba</taxon>
        <taxon>Euglenozoa</taxon>
        <taxon>Kinetoplastea</taxon>
        <taxon>Metakinetoplastina</taxon>
        <taxon>Trypanosomatida</taxon>
        <taxon>Trypanosomatidae</taxon>
        <taxon>Leishmaniinae</taxon>
        <taxon>Leptomonas</taxon>
    </lineage>
</organism>
<gene>
    <name evidence="10" type="ORF">ABL78_3143</name>
</gene>
<feature type="region of interest" description="Disordered" evidence="8">
    <location>
        <begin position="13"/>
        <end position="49"/>
    </location>
</feature>
<name>A0A0N1I883_LEPSE</name>
<feature type="compositionally biased region" description="Polar residues" evidence="8">
    <location>
        <begin position="118"/>
        <end position="127"/>
    </location>
</feature>
<dbReference type="GO" id="GO:0071021">
    <property type="term" value="C:U2-type post-spliceosomal complex"/>
    <property type="evidence" value="ECO:0007669"/>
    <property type="project" value="TreeGrafter"/>
</dbReference>
<proteinExistence type="inferred from homology"/>
<dbReference type="OMA" id="DITMGTA"/>
<keyword evidence="4" id="KW-0507">mRNA processing</keyword>
<evidence type="ECO:0000256" key="3">
    <source>
        <dbReference type="ARBA" id="ARBA00018242"/>
    </source>
</evidence>
<dbReference type="OrthoDB" id="10261918at2759"/>
<keyword evidence="6" id="KW-0508">mRNA splicing</keyword>
<dbReference type="Gene3D" id="1.20.940.10">
    <property type="entry name" value="Functional domain of the splicing factor Prp18"/>
    <property type="match status" value="1"/>
</dbReference>
<keyword evidence="7" id="KW-0539">Nucleus</keyword>
<dbReference type="PANTHER" id="PTHR13007">
    <property type="entry name" value="PRE-MRNA SPLICING FACTOR-RELATED"/>
    <property type="match status" value="1"/>
</dbReference>
<dbReference type="EMBL" id="LJSK01000074">
    <property type="protein sequence ID" value="KPI87785.1"/>
    <property type="molecule type" value="Genomic_DNA"/>
</dbReference>
<feature type="domain" description="Prp18" evidence="9">
    <location>
        <begin position="396"/>
        <end position="487"/>
    </location>
</feature>
<dbReference type="Pfam" id="PF02840">
    <property type="entry name" value="Prp18"/>
    <property type="match status" value="1"/>
</dbReference>
<dbReference type="SUPFAM" id="SSF47938">
    <property type="entry name" value="Functional domain of the splicing factor Prp18"/>
    <property type="match status" value="1"/>
</dbReference>
<keyword evidence="5" id="KW-0747">Spliceosome</keyword>
<reference evidence="10 11" key="1">
    <citation type="journal article" date="2015" name="PLoS Pathog.">
        <title>Leptomonas seymouri: Adaptations to the Dixenous Life Cycle Analyzed by Genome Sequencing, Transcriptome Profiling and Co-infection with Leishmania donovani.</title>
        <authorList>
            <person name="Kraeva N."/>
            <person name="Butenko A."/>
            <person name="Hlavacova J."/>
            <person name="Kostygov A."/>
            <person name="Myskova J."/>
            <person name="Grybchuk D."/>
            <person name="Lestinova T."/>
            <person name="Votypka J."/>
            <person name="Volf P."/>
            <person name="Opperdoes F."/>
            <person name="Flegontov P."/>
            <person name="Lukes J."/>
            <person name="Yurchenko V."/>
        </authorList>
    </citation>
    <scope>NUCLEOTIDE SEQUENCE [LARGE SCALE GENOMIC DNA]</scope>
    <source>
        <strain evidence="10 11">ATCC 30220</strain>
    </source>
</reference>
<dbReference type="AlphaFoldDB" id="A0A0N1I883"/>
<evidence type="ECO:0000256" key="4">
    <source>
        <dbReference type="ARBA" id="ARBA00022664"/>
    </source>
</evidence>
<dbReference type="VEuPathDB" id="TriTrypDB:Lsey_0074_0170"/>
<comment type="subcellular location">
    <subcellularLocation>
        <location evidence="1">Nucleus</location>
    </subcellularLocation>
</comment>